<proteinExistence type="predicted"/>
<dbReference type="AlphaFoldDB" id="A0A382KS38"/>
<name>A0A382KS38_9ZZZZ</name>
<protein>
    <submittedName>
        <fullName evidence="1">Uncharacterized protein</fullName>
    </submittedName>
</protein>
<evidence type="ECO:0000313" key="1">
    <source>
        <dbReference type="EMBL" id="SVC26303.1"/>
    </source>
</evidence>
<sequence>MLVTETSYLIDTRETGADMMLPGIVFGRFQF</sequence>
<organism evidence="1">
    <name type="scientific">marine metagenome</name>
    <dbReference type="NCBI Taxonomy" id="408172"/>
    <lineage>
        <taxon>unclassified sequences</taxon>
        <taxon>metagenomes</taxon>
        <taxon>ecological metagenomes</taxon>
    </lineage>
</organism>
<reference evidence="1" key="1">
    <citation type="submission" date="2018-05" db="EMBL/GenBank/DDBJ databases">
        <authorList>
            <person name="Lanie J.A."/>
            <person name="Ng W.-L."/>
            <person name="Kazmierczak K.M."/>
            <person name="Andrzejewski T.M."/>
            <person name="Davidsen T.M."/>
            <person name="Wayne K.J."/>
            <person name="Tettelin H."/>
            <person name="Glass J.I."/>
            <person name="Rusch D."/>
            <person name="Podicherti R."/>
            <person name="Tsui H.-C.T."/>
            <person name="Winkler M.E."/>
        </authorList>
    </citation>
    <scope>NUCLEOTIDE SEQUENCE</scope>
</reference>
<dbReference type="EMBL" id="UINC01081968">
    <property type="protein sequence ID" value="SVC26303.1"/>
    <property type="molecule type" value="Genomic_DNA"/>
</dbReference>
<accession>A0A382KS38</accession>
<gene>
    <name evidence="1" type="ORF">METZ01_LOCUS279157</name>
</gene>